<organism evidence="1 2">
    <name type="scientific">Smallanthus sonchifolius</name>
    <dbReference type="NCBI Taxonomy" id="185202"/>
    <lineage>
        <taxon>Eukaryota</taxon>
        <taxon>Viridiplantae</taxon>
        <taxon>Streptophyta</taxon>
        <taxon>Embryophyta</taxon>
        <taxon>Tracheophyta</taxon>
        <taxon>Spermatophyta</taxon>
        <taxon>Magnoliopsida</taxon>
        <taxon>eudicotyledons</taxon>
        <taxon>Gunneridae</taxon>
        <taxon>Pentapetalae</taxon>
        <taxon>asterids</taxon>
        <taxon>campanulids</taxon>
        <taxon>Asterales</taxon>
        <taxon>Asteraceae</taxon>
        <taxon>Asteroideae</taxon>
        <taxon>Heliantheae alliance</taxon>
        <taxon>Millerieae</taxon>
        <taxon>Smallanthus</taxon>
    </lineage>
</organism>
<protein>
    <submittedName>
        <fullName evidence="1">Uncharacterized protein</fullName>
    </submittedName>
</protein>
<proteinExistence type="predicted"/>
<reference evidence="1 2" key="2">
    <citation type="journal article" date="2022" name="Mol. Ecol. Resour.">
        <title>The genomes of chicory, endive, great burdock and yacon provide insights into Asteraceae paleo-polyploidization history and plant inulin production.</title>
        <authorList>
            <person name="Fan W."/>
            <person name="Wang S."/>
            <person name="Wang H."/>
            <person name="Wang A."/>
            <person name="Jiang F."/>
            <person name="Liu H."/>
            <person name="Zhao H."/>
            <person name="Xu D."/>
            <person name="Zhang Y."/>
        </authorList>
    </citation>
    <scope>NUCLEOTIDE SEQUENCE [LARGE SCALE GENOMIC DNA]</scope>
    <source>
        <strain evidence="2">cv. Yunnan</strain>
        <tissue evidence="1">Leaves</tissue>
    </source>
</reference>
<sequence>MQMRLCNLIPFCCLLLLSCHADAQINSWQLTVGDLVSELARREVSRAEDAVRPLLETPDKLKHEYHKCLTVAKKLDLVKELNSTHFETVAIERSSPINSGVEMAVPPLVGQGAASRVALQDDSGRIGVWGEGGIGKTTLIKNLNNELRISPSNCFDIVIWVQVSISLDLRTIQSQIAKRIHLKVEADDTTNSIASRILERLKLRKKILLILDDVWEKIDLDAMGIPSNDTCCKVLLTTQSLDVCRRMDIVSPFRLNLMNEEDAWELFADSVGPVVHSDGIESIARNMAASCHGLPSAIKCLGNSMRGVSLVELWQNANHSCRCSSPVGVNLDRK</sequence>
<keyword evidence="2" id="KW-1185">Reference proteome</keyword>
<comment type="caution">
    <text evidence="1">The sequence shown here is derived from an EMBL/GenBank/DDBJ whole genome shotgun (WGS) entry which is preliminary data.</text>
</comment>
<name>A0ACB8XV44_9ASTR</name>
<dbReference type="Proteomes" id="UP001056120">
    <property type="component" value="Linkage Group LG29"/>
</dbReference>
<evidence type="ECO:0000313" key="1">
    <source>
        <dbReference type="EMBL" id="KAI3675527.1"/>
    </source>
</evidence>
<accession>A0ACB8XV44</accession>
<dbReference type="EMBL" id="CM042046">
    <property type="protein sequence ID" value="KAI3675527.1"/>
    <property type="molecule type" value="Genomic_DNA"/>
</dbReference>
<reference evidence="2" key="1">
    <citation type="journal article" date="2022" name="Mol. Ecol. Resour.">
        <title>The genomes of chicory, endive, great burdock and yacon provide insights into Asteraceae palaeo-polyploidization history and plant inulin production.</title>
        <authorList>
            <person name="Fan W."/>
            <person name="Wang S."/>
            <person name="Wang H."/>
            <person name="Wang A."/>
            <person name="Jiang F."/>
            <person name="Liu H."/>
            <person name="Zhao H."/>
            <person name="Xu D."/>
            <person name="Zhang Y."/>
        </authorList>
    </citation>
    <scope>NUCLEOTIDE SEQUENCE [LARGE SCALE GENOMIC DNA]</scope>
    <source>
        <strain evidence="2">cv. Yunnan</strain>
    </source>
</reference>
<gene>
    <name evidence="1" type="ORF">L1987_85117</name>
</gene>
<evidence type="ECO:0000313" key="2">
    <source>
        <dbReference type="Proteomes" id="UP001056120"/>
    </source>
</evidence>